<reference evidence="3 4" key="1">
    <citation type="submission" date="2019-01" db="EMBL/GenBank/DDBJ databases">
        <title>Genome sequencing of strain FW100M-8.</title>
        <authorList>
            <person name="Heo J."/>
            <person name="Kim S.-J."/>
            <person name="Kim J.-S."/>
            <person name="Hong S.-B."/>
            <person name="Kwon S.-W."/>
        </authorList>
    </citation>
    <scope>NUCLEOTIDE SEQUENCE [LARGE SCALE GENOMIC DNA]</scope>
    <source>
        <strain evidence="3 4">FW100M-8</strain>
    </source>
</reference>
<evidence type="ECO:0000313" key="4">
    <source>
        <dbReference type="Proteomes" id="UP000291259"/>
    </source>
</evidence>
<dbReference type="EMBL" id="CP035491">
    <property type="protein sequence ID" value="QAY73626.1"/>
    <property type="molecule type" value="Genomic_DNA"/>
</dbReference>
<keyword evidence="1" id="KW-1277">Toxin-antitoxin system</keyword>
<organism evidence="3 4">
    <name type="scientific">Agromyces protaetiae</name>
    <dbReference type="NCBI Taxonomy" id="2509455"/>
    <lineage>
        <taxon>Bacteria</taxon>
        <taxon>Bacillati</taxon>
        <taxon>Actinomycetota</taxon>
        <taxon>Actinomycetes</taxon>
        <taxon>Micrococcales</taxon>
        <taxon>Microbacteriaceae</taxon>
        <taxon>Agromyces</taxon>
    </lineage>
</organism>
<dbReference type="Gene3D" id="6.10.10.120">
    <property type="entry name" value="Antitoxin ParD1-like"/>
    <property type="match status" value="1"/>
</dbReference>
<dbReference type="OrthoDB" id="3692970at2"/>
<dbReference type="Pfam" id="PF03693">
    <property type="entry name" value="ParD_antitoxin"/>
    <property type="match status" value="1"/>
</dbReference>
<dbReference type="SUPFAM" id="SSF47598">
    <property type="entry name" value="Ribbon-helix-helix"/>
    <property type="match status" value="1"/>
</dbReference>
<dbReference type="RefSeq" id="WP_129191075.1">
    <property type="nucleotide sequence ID" value="NZ_CP035491.1"/>
</dbReference>
<gene>
    <name evidence="3" type="ORF">ET445_10010</name>
</gene>
<evidence type="ECO:0000256" key="2">
    <source>
        <dbReference type="SAM" id="MobiDB-lite"/>
    </source>
</evidence>
<evidence type="ECO:0000256" key="1">
    <source>
        <dbReference type="ARBA" id="ARBA00022649"/>
    </source>
</evidence>
<dbReference type="AlphaFoldDB" id="A0A4P6FD44"/>
<dbReference type="Proteomes" id="UP000291259">
    <property type="component" value="Chromosome"/>
</dbReference>
<evidence type="ECO:0000313" key="3">
    <source>
        <dbReference type="EMBL" id="QAY73626.1"/>
    </source>
</evidence>
<dbReference type="InterPro" id="IPR010985">
    <property type="entry name" value="Ribbon_hlx_hlx"/>
</dbReference>
<sequence>MKVSVSLDEADVAFLDADVERGVYESRSAAVAASIRLLRERELTQSYLEEFQEWGESGEADAWDAASGDGLVSK</sequence>
<dbReference type="GO" id="GO:0006355">
    <property type="term" value="P:regulation of DNA-templated transcription"/>
    <property type="evidence" value="ECO:0007669"/>
    <property type="project" value="InterPro"/>
</dbReference>
<protein>
    <submittedName>
        <fullName evidence="3">Ribbon-helix-helix protein, CopG family</fullName>
    </submittedName>
</protein>
<name>A0A4P6FD44_9MICO</name>
<dbReference type="CDD" id="cd22231">
    <property type="entry name" value="RHH_NikR_HicB-like"/>
    <property type="match status" value="1"/>
</dbReference>
<dbReference type="InterPro" id="IPR022789">
    <property type="entry name" value="ParD"/>
</dbReference>
<proteinExistence type="predicted"/>
<dbReference type="InterPro" id="IPR038296">
    <property type="entry name" value="ParD_sf"/>
</dbReference>
<keyword evidence="4" id="KW-1185">Reference proteome</keyword>
<dbReference type="KEGG" id="agf:ET445_10010"/>
<accession>A0A4P6FD44</accession>
<feature type="region of interest" description="Disordered" evidence="2">
    <location>
        <begin position="55"/>
        <end position="74"/>
    </location>
</feature>